<dbReference type="Pfam" id="PF05402">
    <property type="entry name" value="PqqD"/>
    <property type="match status" value="1"/>
</dbReference>
<dbReference type="KEGG" id="phm:PSMK_16500"/>
<feature type="transmembrane region" description="Helical" evidence="2">
    <location>
        <begin position="288"/>
        <end position="308"/>
    </location>
</feature>
<dbReference type="STRING" id="1142394.PSMK_16500"/>
<dbReference type="InterPro" id="IPR041881">
    <property type="entry name" value="PqqD_sf"/>
</dbReference>
<accession>I0IEX1</accession>
<dbReference type="InterPro" id="IPR001193">
    <property type="entry name" value="MBTPS2"/>
</dbReference>
<feature type="transmembrane region" description="Helical" evidence="2">
    <location>
        <begin position="366"/>
        <end position="387"/>
    </location>
</feature>
<feature type="transmembrane region" description="Helical" evidence="2">
    <location>
        <begin position="232"/>
        <end position="254"/>
    </location>
</feature>
<keyword evidence="2" id="KW-1133">Transmembrane helix</keyword>
<dbReference type="eggNOG" id="COG1566">
    <property type="taxonomic scope" value="Bacteria"/>
</dbReference>
<feature type="transmembrane region" description="Helical" evidence="2">
    <location>
        <begin position="261"/>
        <end position="282"/>
    </location>
</feature>
<evidence type="ECO:0000256" key="2">
    <source>
        <dbReference type="SAM" id="Phobius"/>
    </source>
</evidence>
<keyword evidence="2" id="KW-0812">Transmembrane</keyword>
<dbReference type="Proteomes" id="UP000007881">
    <property type="component" value="Chromosome"/>
</dbReference>
<feature type="transmembrane region" description="Helical" evidence="2">
    <location>
        <begin position="393"/>
        <end position="410"/>
    </location>
</feature>
<dbReference type="GO" id="GO:0016020">
    <property type="term" value="C:membrane"/>
    <property type="evidence" value="ECO:0007669"/>
    <property type="project" value="InterPro"/>
</dbReference>
<dbReference type="InterPro" id="IPR008792">
    <property type="entry name" value="PQQD"/>
</dbReference>
<name>I0IEX1_PHYMF</name>
<dbReference type="Gene3D" id="1.10.10.1150">
    <property type="entry name" value="Coenzyme PQQ synthesis protein D (PqqD)"/>
    <property type="match status" value="1"/>
</dbReference>
<dbReference type="GO" id="GO:0005737">
    <property type="term" value="C:cytoplasm"/>
    <property type="evidence" value="ECO:0007669"/>
    <property type="project" value="TreeGrafter"/>
</dbReference>
<dbReference type="HOGENOM" id="CLU_019354_0_0_0"/>
<keyword evidence="2" id="KW-0472">Membrane</keyword>
<keyword evidence="4" id="KW-1185">Reference proteome</keyword>
<organism evidence="3 4">
    <name type="scientific">Phycisphaera mikurensis (strain NBRC 102666 / KCTC 22515 / FYK2301M01)</name>
    <dbReference type="NCBI Taxonomy" id="1142394"/>
    <lineage>
        <taxon>Bacteria</taxon>
        <taxon>Pseudomonadati</taxon>
        <taxon>Planctomycetota</taxon>
        <taxon>Phycisphaerae</taxon>
        <taxon>Phycisphaerales</taxon>
        <taxon>Phycisphaeraceae</taxon>
        <taxon>Phycisphaera</taxon>
    </lineage>
</organism>
<dbReference type="PANTHER" id="PTHR13325:SF3">
    <property type="entry name" value="MEMBRANE-BOUND TRANSCRIPTION FACTOR SITE-2 PROTEASE"/>
    <property type="match status" value="1"/>
</dbReference>
<protein>
    <submittedName>
        <fullName evidence="3">Peptidase M50 family protein</fullName>
    </submittedName>
</protein>
<reference evidence="3 4" key="1">
    <citation type="submission" date="2012-02" db="EMBL/GenBank/DDBJ databases">
        <title>Complete genome sequence of Phycisphaera mikurensis NBRC 102666.</title>
        <authorList>
            <person name="Ankai A."/>
            <person name="Hosoyama A."/>
            <person name="Terui Y."/>
            <person name="Sekine M."/>
            <person name="Fukai R."/>
            <person name="Kato Y."/>
            <person name="Nakamura S."/>
            <person name="Yamada-Narita S."/>
            <person name="Kawakoshi A."/>
            <person name="Fukunaga Y."/>
            <person name="Yamazaki S."/>
            <person name="Fujita N."/>
        </authorList>
    </citation>
    <scope>NUCLEOTIDE SEQUENCE [LARGE SCALE GENOMIC DNA]</scope>
    <source>
        <strain evidence="4">NBRC 102666 / KCTC 22515 / FYK2301M01</strain>
    </source>
</reference>
<dbReference type="eggNOG" id="COG1994">
    <property type="taxonomic scope" value="Bacteria"/>
</dbReference>
<evidence type="ECO:0000256" key="1">
    <source>
        <dbReference type="SAM" id="Coils"/>
    </source>
</evidence>
<feature type="transmembrane region" description="Helical" evidence="2">
    <location>
        <begin position="151"/>
        <end position="175"/>
    </location>
</feature>
<keyword evidence="1" id="KW-0175">Coiled coil</keyword>
<evidence type="ECO:0000313" key="3">
    <source>
        <dbReference type="EMBL" id="BAM03809.1"/>
    </source>
</evidence>
<dbReference type="PANTHER" id="PTHR13325">
    <property type="entry name" value="PROTEASE M50 MEMBRANE-BOUND TRANSCRIPTION FACTOR SITE 2 PROTEASE"/>
    <property type="match status" value="1"/>
</dbReference>
<feature type="transmembrane region" description="Helical" evidence="2">
    <location>
        <begin position="431"/>
        <end position="450"/>
    </location>
</feature>
<dbReference type="EMBL" id="AP012338">
    <property type="protein sequence ID" value="BAM03809.1"/>
    <property type="molecule type" value="Genomic_DNA"/>
</dbReference>
<dbReference type="AlphaFoldDB" id="I0IEX1"/>
<feature type="coiled-coil region" evidence="1">
    <location>
        <begin position="498"/>
        <end position="525"/>
    </location>
</feature>
<proteinExistence type="predicted"/>
<gene>
    <name evidence="3" type="ordered locus">PSMK_16500</name>
</gene>
<evidence type="ECO:0000313" key="4">
    <source>
        <dbReference type="Proteomes" id="UP000007881"/>
    </source>
</evidence>
<dbReference type="GO" id="GO:0004222">
    <property type="term" value="F:metalloendopeptidase activity"/>
    <property type="evidence" value="ECO:0007669"/>
    <property type="project" value="InterPro"/>
</dbReference>
<feature type="transmembrane region" description="Helical" evidence="2">
    <location>
        <begin position="196"/>
        <end position="220"/>
    </location>
</feature>
<sequence length="729" mass="80046">MQRPTFHESWYRISALRPRLRAVVQVFRQRFRGKTWHVLRDPANNQFFRLDDAGFRFVGLLDGKRTVGEAWEATAAQLGDRAPTQGEAVQVLGQLYQSNLIAAELPADAEGMFDRFKRRRHKQVGGYLMNIMFAKIPLFDPEHLLERWKPAFMWIFGPVGVALWLALIAAGLLSLGGRAEELLGQAGNILDPSNWILLYAAFGLAKVLHEFGHAFAVKAFGRSEQVEAEVHVLGVMLLVLVPVPYVDATGSWAFRSKWRRAFVGAAGMYVELALAAVAAIVWSQTSPGVVHALAYNVIFIAGVSTILFNANPLIRFDGYYILSDLTETPNLYQRSNDYLKYLVRRFAYRVREPHNPAQSPAERPWLAAYGVCSLVYRVLLFGGILLFVIGKMFFVGALMAAVSIVAWLFVPLGKWVRYLLTSPELARTRGLAQGVSLAAVALVALGVGVVPAPDRQRAAGLVEPDRFEAVFSRSDGFIDAVLPTLSPADQGVLVAAGNRELLARRDRLEARLGLLAAQQRKAEREDVASAQVVRRQHEATAGQLARVRSEIQMLSLSARVGEAGQPAWWVGPDVDRFKGAFVPRGEALGVVASLEDLVIRVAADQHLGPRLRGEEWIGRAVEVKTAGRPDLTYAGRVERVGPAGTEQLPSAALGFAAGGPIATDARRTDGTTAAEAVFEVRVRVLPTASDQPPLRAGQRVMVRFRFADRPLMTQAVLALQQLFQGRVGA</sequence>
<dbReference type="GO" id="GO:0031293">
    <property type="term" value="P:membrane protein intracellular domain proteolysis"/>
    <property type="evidence" value="ECO:0007669"/>
    <property type="project" value="TreeGrafter"/>
</dbReference>
<dbReference type="RefSeq" id="WP_014437027.1">
    <property type="nucleotide sequence ID" value="NC_017080.1"/>
</dbReference>